<reference evidence="3" key="1">
    <citation type="submission" date="2017-01" db="EMBL/GenBank/DDBJ databases">
        <authorList>
            <person name="Varghese N."/>
            <person name="Submissions S."/>
        </authorList>
    </citation>
    <scope>NUCLEOTIDE SEQUENCE [LARGE SCALE GENOMIC DNA]</scope>
    <source>
        <strain evidence="3">DSM 18714</strain>
    </source>
</reference>
<dbReference type="InterPro" id="IPR013974">
    <property type="entry name" value="SAF"/>
</dbReference>
<dbReference type="Proteomes" id="UP000186098">
    <property type="component" value="Unassembled WGS sequence"/>
</dbReference>
<dbReference type="InterPro" id="IPR013785">
    <property type="entry name" value="Aldolase_TIM"/>
</dbReference>
<dbReference type="GO" id="GO:0016051">
    <property type="term" value="P:carbohydrate biosynthetic process"/>
    <property type="evidence" value="ECO:0007669"/>
    <property type="project" value="InterPro"/>
</dbReference>
<evidence type="ECO:0000313" key="3">
    <source>
        <dbReference type="Proteomes" id="UP000186098"/>
    </source>
</evidence>
<dbReference type="InterPro" id="IPR006190">
    <property type="entry name" value="SAF_AFP_Neu5Ac"/>
</dbReference>
<gene>
    <name evidence="2" type="ORF">SAMN05421795_1033</name>
</gene>
<dbReference type="GO" id="GO:0047444">
    <property type="term" value="F:N-acylneuraminate-9-phosphate synthase activity"/>
    <property type="evidence" value="ECO:0007669"/>
    <property type="project" value="TreeGrafter"/>
</dbReference>
<dbReference type="RefSeq" id="WP_076364963.1">
    <property type="nucleotide sequence ID" value="NZ_FTOM01000003.1"/>
</dbReference>
<dbReference type="InterPro" id="IPR013132">
    <property type="entry name" value="PseI/NeuA/B-like_N"/>
</dbReference>
<dbReference type="Gene3D" id="3.20.20.70">
    <property type="entry name" value="Aldolase class I"/>
    <property type="match status" value="1"/>
</dbReference>
<proteinExistence type="predicted"/>
<dbReference type="AlphaFoldDB" id="A0A1N7LG52"/>
<dbReference type="PROSITE" id="PS50844">
    <property type="entry name" value="AFP_LIKE"/>
    <property type="match status" value="1"/>
</dbReference>
<sequence>MTQAFEIAGRPIGPDQPPYLIAELSGNHNGDLGRALALVDAAAETGADAVKLQTYTADTITLDVDRPEFRIHGGLWDGRSLHDLYREASTPWDWHAALFARARSHGLAVFSSPFDPTAVDFLETLDAPAYKIASFELVDTPLIRKTAATGKPLIMSTGIADYAEIEDACRAARAGGAGGLALLHCVSAYPARPEEMRLGTIATLAATFGVPVGLSDHTLGSAVAVAAVARGATIIEKHMTLRRADGGPDADFSLEPQEFRQLVLDCRMAHAALGPARPDRAGIGGANAQFRRSLYAVEDIAEGAPFTAQNVRSIRPGLGLAPKHLDRVLEARARRAIARGEPLDWSMVER</sequence>
<evidence type="ECO:0000259" key="1">
    <source>
        <dbReference type="PROSITE" id="PS50844"/>
    </source>
</evidence>
<evidence type="ECO:0000313" key="2">
    <source>
        <dbReference type="EMBL" id="SIS72751.1"/>
    </source>
</evidence>
<dbReference type="InterPro" id="IPR020030">
    <property type="entry name" value="Pseudaminic_synth_PseI"/>
</dbReference>
<dbReference type="SUPFAM" id="SSF51269">
    <property type="entry name" value="AFP III-like domain"/>
    <property type="match status" value="1"/>
</dbReference>
<dbReference type="PANTHER" id="PTHR42966:SF2">
    <property type="entry name" value="PSEUDAMINIC ACID SYNTHASE"/>
    <property type="match status" value="1"/>
</dbReference>
<keyword evidence="3" id="KW-1185">Reference proteome</keyword>
<dbReference type="Gene3D" id="3.90.1210.10">
    <property type="entry name" value="Antifreeze-like/N-acetylneuraminic acid synthase C-terminal domain"/>
    <property type="match status" value="1"/>
</dbReference>
<dbReference type="OrthoDB" id="9781701at2"/>
<dbReference type="InterPro" id="IPR057736">
    <property type="entry name" value="SAF_PseI/NeuA/NeuB"/>
</dbReference>
<dbReference type="CDD" id="cd11615">
    <property type="entry name" value="SAF_NeuB_like"/>
    <property type="match status" value="1"/>
</dbReference>
<dbReference type="NCBIfam" id="TIGR03586">
    <property type="entry name" value="PseI"/>
    <property type="match status" value="1"/>
</dbReference>
<protein>
    <submittedName>
        <fullName evidence="2">N-acetylneuraminate synthase</fullName>
    </submittedName>
</protein>
<dbReference type="SMART" id="SM00858">
    <property type="entry name" value="SAF"/>
    <property type="match status" value="1"/>
</dbReference>
<dbReference type="SUPFAM" id="SSF51569">
    <property type="entry name" value="Aldolase"/>
    <property type="match status" value="1"/>
</dbReference>
<name>A0A1N7LG52_9RHOB</name>
<dbReference type="InterPro" id="IPR051690">
    <property type="entry name" value="PseI-like"/>
</dbReference>
<dbReference type="InterPro" id="IPR036732">
    <property type="entry name" value="AFP_Neu5c_C_sf"/>
</dbReference>
<accession>A0A1N7LG52</accession>
<dbReference type="Pfam" id="PF08666">
    <property type="entry name" value="SAF"/>
    <property type="match status" value="1"/>
</dbReference>
<dbReference type="PANTHER" id="PTHR42966">
    <property type="entry name" value="N-ACETYLNEURAMINATE SYNTHASE"/>
    <property type="match status" value="1"/>
</dbReference>
<dbReference type="Pfam" id="PF03102">
    <property type="entry name" value="NeuB"/>
    <property type="match status" value="1"/>
</dbReference>
<dbReference type="EMBL" id="FTOM01000003">
    <property type="protein sequence ID" value="SIS72751.1"/>
    <property type="molecule type" value="Genomic_DNA"/>
</dbReference>
<organism evidence="2 3">
    <name type="scientific">Phaeovulum vinaykumarii</name>
    <dbReference type="NCBI Taxonomy" id="407234"/>
    <lineage>
        <taxon>Bacteria</taxon>
        <taxon>Pseudomonadati</taxon>
        <taxon>Pseudomonadota</taxon>
        <taxon>Alphaproteobacteria</taxon>
        <taxon>Rhodobacterales</taxon>
        <taxon>Paracoccaceae</taxon>
        <taxon>Phaeovulum</taxon>
    </lineage>
</organism>
<dbReference type="STRING" id="407234.SAMN05421795_1033"/>
<feature type="domain" description="AFP-like" evidence="1">
    <location>
        <begin position="293"/>
        <end position="350"/>
    </location>
</feature>